<feature type="transmembrane region" description="Helical" evidence="2">
    <location>
        <begin position="142"/>
        <end position="161"/>
    </location>
</feature>
<gene>
    <name evidence="4" type="ORF">HPP92_018233</name>
</gene>
<dbReference type="Pfam" id="PF13968">
    <property type="entry name" value="DUF4220"/>
    <property type="match status" value="1"/>
</dbReference>
<keyword evidence="5" id="KW-1185">Reference proteome</keyword>
<organism evidence="4 5">
    <name type="scientific">Vanilla planifolia</name>
    <name type="common">Vanilla</name>
    <dbReference type="NCBI Taxonomy" id="51239"/>
    <lineage>
        <taxon>Eukaryota</taxon>
        <taxon>Viridiplantae</taxon>
        <taxon>Streptophyta</taxon>
        <taxon>Embryophyta</taxon>
        <taxon>Tracheophyta</taxon>
        <taxon>Spermatophyta</taxon>
        <taxon>Magnoliopsida</taxon>
        <taxon>Liliopsida</taxon>
        <taxon>Asparagales</taxon>
        <taxon>Orchidaceae</taxon>
        <taxon>Vanilloideae</taxon>
        <taxon>Vanilleae</taxon>
        <taxon>Vanilla</taxon>
    </lineage>
</organism>
<evidence type="ECO:0000313" key="4">
    <source>
        <dbReference type="EMBL" id="KAG0466653.1"/>
    </source>
</evidence>
<feature type="transmembrane region" description="Helical" evidence="2">
    <location>
        <begin position="102"/>
        <end position="121"/>
    </location>
</feature>
<name>A0A835QD47_VANPL</name>
<feature type="transmembrane region" description="Helical" evidence="2">
    <location>
        <begin position="331"/>
        <end position="349"/>
    </location>
</feature>
<keyword evidence="2" id="KW-1133">Transmembrane helix</keyword>
<dbReference type="InterPro" id="IPR007658">
    <property type="entry name" value="DUF594"/>
</dbReference>
<proteinExistence type="predicted"/>
<feature type="transmembrane region" description="Helical" evidence="2">
    <location>
        <begin position="36"/>
        <end position="58"/>
    </location>
</feature>
<dbReference type="Pfam" id="PF04578">
    <property type="entry name" value="DUF594"/>
    <property type="match status" value="1"/>
</dbReference>
<dbReference type="OrthoDB" id="531008at2759"/>
<evidence type="ECO:0000256" key="2">
    <source>
        <dbReference type="SAM" id="Phobius"/>
    </source>
</evidence>
<evidence type="ECO:0000259" key="3">
    <source>
        <dbReference type="Pfam" id="PF13968"/>
    </source>
</evidence>
<dbReference type="PANTHER" id="PTHR31325">
    <property type="entry name" value="OS01G0798800 PROTEIN-RELATED"/>
    <property type="match status" value="1"/>
</dbReference>
<keyword evidence="2" id="KW-0472">Membrane</keyword>
<accession>A0A835QD47</accession>
<dbReference type="InterPro" id="IPR025315">
    <property type="entry name" value="DUF4220"/>
</dbReference>
<feature type="region of interest" description="Disordered" evidence="1">
    <location>
        <begin position="556"/>
        <end position="579"/>
    </location>
</feature>
<reference evidence="4 5" key="1">
    <citation type="journal article" date="2020" name="Nat. Food">
        <title>A phased Vanilla planifolia genome enables genetic improvement of flavour and production.</title>
        <authorList>
            <person name="Hasing T."/>
            <person name="Tang H."/>
            <person name="Brym M."/>
            <person name="Khazi F."/>
            <person name="Huang T."/>
            <person name="Chambers A.H."/>
        </authorList>
    </citation>
    <scope>NUCLEOTIDE SEQUENCE [LARGE SCALE GENOMIC DNA]</scope>
    <source>
        <tissue evidence="4">Leaf</tissue>
    </source>
</reference>
<evidence type="ECO:0000256" key="1">
    <source>
        <dbReference type="SAM" id="MobiDB-lite"/>
    </source>
</evidence>
<feature type="transmembrane region" description="Helical" evidence="2">
    <location>
        <begin position="167"/>
        <end position="188"/>
    </location>
</feature>
<dbReference type="Proteomes" id="UP000636800">
    <property type="component" value="Unassembled WGS sequence"/>
</dbReference>
<evidence type="ECO:0000313" key="5">
    <source>
        <dbReference type="Proteomes" id="UP000636800"/>
    </source>
</evidence>
<protein>
    <recommendedName>
        <fullName evidence="3">DUF4220 domain-containing protein</fullName>
    </recommendedName>
</protein>
<sequence length="759" mass="87118">MKNRNEMIPGDNLFIGARLREAEQKRLESTLQRMELLLRFVIPLSLVIQLLLPLAASFRKNVPRKELTILLWLCYLAADFLARYSIGVLSRIPSISNSFWDWYSFEFHLYAFWAPFLLLHLGGPDNLSSLSLEDNKLWLRQLFLLIAQLLATALVIYRFSFSFLSSIAPLLLLAAGVLRCVDRILALYTATMDSIRKSLLEDPHLGPDYYQTLDPYAARLRSGLPTVFTVPDRPRHDTIPQSSASKGHKFDFARSPGKRIRFAYELFLKYQGVFVNSIFSDEDCVQSRPFFESIDADLAFKVLDTELSFAYDALYTKAAFHYTKPGLTIRYARLAITIAALILISAWTASNSNKIYNAGIGITMALVLGSAATEIVPLVSFLFSDWIFLIQYPDSGQCDKRCPLLEQILLKLRNWDKLTWSNSVSQYNLIRFCLYDRRHRRTGKILSLFGLKEKWNQYWLTRHNKLGKKLKDKLFDEMRHTYPDNVAVKKYSYYPYRSNFPDTNRALRRVEHSIWEKIKFSFVDREGEQLDFDESILIWHIATDLCNRRQQLAAEKKGAAKSKKKAGVDDDEDDEHPSQMAKRLSDYVVSLLILHPGMLSERAALGTKRFLDTYAELAALLGDGDDDIGEAKACDMLLMAYADVESERIKGDRSKSVLWDGCVLARRLMELAEEKRWAVMWRAWVEMLCFAALSCGGYYHADRLREGGELVTFVCFLMLQLGRGDHYKIHRGDVVARVGPPEEPPKMLIQPLDTGEKIL</sequence>
<comment type="caution">
    <text evidence="4">The sequence shown here is derived from an EMBL/GenBank/DDBJ whole genome shotgun (WGS) entry which is preliminary data.</text>
</comment>
<feature type="domain" description="DUF4220" evidence="3">
    <location>
        <begin position="72"/>
        <end position="431"/>
    </location>
</feature>
<dbReference type="EMBL" id="JADCNL010000009">
    <property type="protein sequence ID" value="KAG0466653.1"/>
    <property type="molecule type" value="Genomic_DNA"/>
</dbReference>
<feature type="transmembrane region" description="Helical" evidence="2">
    <location>
        <begin position="355"/>
        <end position="383"/>
    </location>
</feature>
<keyword evidence="2" id="KW-0812">Transmembrane</keyword>
<feature type="transmembrane region" description="Helical" evidence="2">
    <location>
        <begin position="70"/>
        <end position="90"/>
    </location>
</feature>
<dbReference type="AlphaFoldDB" id="A0A835QD47"/>